<feature type="transmembrane region" description="Helical" evidence="1">
    <location>
        <begin position="267"/>
        <end position="285"/>
    </location>
</feature>
<dbReference type="AlphaFoldDB" id="A0A2Y9C4Q4"/>
<dbReference type="PANTHER" id="PTHR23523:SF2">
    <property type="entry name" value="2-NITROIMIDAZOLE TRANSPORTER"/>
    <property type="match status" value="1"/>
</dbReference>
<dbReference type="InterPro" id="IPR036259">
    <property type="entry name" value="MFS_trans_sf"/>
</dbReference>
<dbReference type="SUPFAM" id="SSF103473">
    <property type="entry name" value="MFS general substrate transporter"/>
    <property type="match status" value="1"/>
</dbReference>
<dbReference type="Pfam" id="PF07690">
    <property type="entry name" value="MFS_1"/>
    <property type="match status" value="1"/>
</dbReference>
<dbReference type="EMBL" id="UETB01000003">
    <property type="protein sequence ID" value="SSA39993.1"/>
    <property type="molecule type" value="Genomic_DNA"/>
</dbReference>
<feature type="transmembrane region" description="Helical" evidence="1">
    <location>
        <begin position="200"/>
        <end position="223"/>
    </location>
</feature>
<sequence>MLLAACLRAPVTSVGPLLERVGEDTGLGATALGLLGSLPVIGFGVGSALVHRPAMRFGLERVLAFALVALAGAVVLRSVPVAGALWVGTAVIGIASAAGNVLAPAVIKRDHPGRIALVTACFTAVMTTTAATASGLAVPVSDAWGGGWRLPLGALAVVVLPVALLWVVRAVRTPRPEEEHAPAGLPAAGRRSVTMWRSPSAWVVSVFMGLQSASFFTLATWLPTVETSLGVDPRAAGWHLFVLQLVGMLAGLLVATLMRGRTDLRPLGVAISLCIVVAMGGLLLAPQVAVAWVALAAVGTGSSLVLALSLFGLRTAHSRHTAQLSSMAQTIGYAIAACGPLLAGWVGGTFSWSFVLVVVGGFGVAQLVVVLGAARPGLVVGR</sequence>
<organism evidence="2 3">
    <name type="scientific">Georgenia satyanarayanai</name>
    <dbReference type="NCBI Taxonomy" id="860221"/>
    <lineage>
        <taxon>Bacteria</taxon>
        <taxon>Bacillati</taxon>
        <taxon>Actinomycetota</taxon>
        <taxon>Actinomycetes</taxon>
        <taxon>Micrococcales</taxon>
        <taxon>Bogoriellaceae</taxon>
        <taxon>Georgenia</taxon>
    </lineage>
</organism>
<dbReference type="InterPro" id="IPR052524">
    <property type="entry name" value="MFS_Cyanate_Porter"/>
</dbReference>
<dbReference type="PANTHER" id="PTHR23523">
    <property type="match status" value="1"/>
</dbReference>
<dbReference type="Proteomes" id="UP000250222">
    <property type="component" value="Unassembled WGS sequence"/>
</dbReference>
<dbReference type="GO" id="GO:0022857">
    <property type="term" value="F:transmembrane transporter activity"/>
    <property type="evidence" value="ECO:0007669"/>
    <property type="project" value="InterPro"/>
</dbReference>
<feature type="transmembrane region" description="Helical" evidence="1">
    <location>
        <begin position="352"/>
        <end position="374"/>
    </location>
</feature>
<feature type="transmembrane region" description="Helical" evidence="1">
    <location>
        <begin position="29"/>
        <end position="50"/>
    </location>
</feature>
<protein>
    <submittedName>
        <fullName evidence="2">MFS transporter, CP family, cyanate transporter</fullName>
    </submittedName>
</protein>
<keyword evidence="1" id="KW-1133">Transmembrane helix</keyword>
<gene>
    <name evidence="2" type="ORF">SAMN05216184_103175</name>
</gene>
<feature type="transmembrane region" description="Helical" evidence="1">
    <location>
        <begin position="325"/>
        <end position="346"/>
    </location>
</feature>
<feature type="transmembrane region" description="Helical" evidence="1">
    <location>
        <begin position="85"/>
        <end position="103"/>
    </location>
</feature>
<evidence type="ECO:0000313" key="2">
    <source>
        <dbReference type="EMBL" id="SSA39993.1"/>
    </source>
</evidence>
<feature type="transmembrane region" description="Helical" evidence="1">
    <location>
        <begin position="235"/>
        <end position="255"/>
    </location>
</feature>
<proteinExistence type="predicted"/>
<dbReference type="InterPro" id="IPR011701">
    <property type="entry name" value="MFS"/>
</dbReference>
<feature type="transmembrane region" description="Helical" evidence="1">
    <location>
        <begin position="62"/>
        <end position="79"/>
    </location>
</feature>
<feature type="transmembrane region" description="Helical" evidence="1">
    <location>
        <begin position="115"/>
        <end position="138"/>
    </location>
</feature>
<feature type="transmembrane region" description="Helical" evidence="1">
    <location>
        <begin position="150"/>
        <end position="168"/>
    </location>
</feature>
<evidence type="ECO:0000313" key="3">
    <source>
        <dbReference type="Proteomes" id="UP000250222"/>
    </source>
</evidence>
<evidence type="ECO:0000256" key="1">
    <source>
        <dbReference type="SAM" id="Phobius"/>
    </source>
</evidence>
<name>A0A2Y9C4Q4_9MICO</name>
<keyword evidence="1" id="KW-0472">Membrane</keyword>
<feature type="transmembrane region" description="Helical" evidence="1">
    <location>
        <begin position="291"/>
        <end position="313"/>
    </location>
</feature>
<dbReference type="Gene3D" id="1.20.1250.20">
    <property type="entry name" value="MFS general substrate transporter like domains"/>
    <property type="match status" value="2"/>
</dbReference>
<reference evidence="2 3" key="1">
    <citation type="submission" date="2016-10" db="EMBL/GenBank/DDBJ databases">
        <authorList>
            <person name="Cai Z."/>
        </authorList>
    </citation>
    <scope>NUCLEOTIDE SEQUENCE [LARGE SCALE GENOMIC DNA]</scope>
    <source>
        <strain evidence="2 3">CGMCC 1.10826</strain>
    </source>
</reference>
<accession>A0A2Y9C4Q4</accession>
<keyword evidence="1" id="KW-0812">Transmembrane</keyword>
<keyword evidence="3" id="KW-1185">Reference proteome</keyword>